<keyword evidence="1 6" id="KW-0547">Nucleotide-binding</keyword>
<protein>
    <recommendedName>
        <fullName evidence="5">DNA 3'-5' helicase II</fullName>
    </recommendedName>
</protein>
<dbReference type="PANTHER" id="PTHR11070">
    <property type="entry name" value="UVRD / RECB / PCRA DNA HELICASE FAMILY MEMBER"/>
    <property type="match status" value="1"/>
</dbReference>
<dbReference type="OrthoDB" id="384988at2"/>
<proteinExistence type="predicted"/>
<evidence type="ECO:0000256" key="4">
    <source>
        <dbReference type="ARBA" id="ARBA00022840"/>
    </source>
</evidence>
<dbReference type="InterPro" id="IPR027417">
    <property type="entry name" value="P-loop_NTPase"/>
</dbReference>
<feature type="binding site" evidence="6">
    <location>
        <begin position="50"/>
        <end position="57"/>
    </location>
    <ligand>
        <name>ATP</name>
        <dbReference type="ChEBI" id="CHEBI:30616"/>
    </ligand>
</feature>
<dbReference type="PANTHER" id="PTHR11070:SF2">
    <property type="entry name" value="ATP-DEPENDENT DNA HELICASE SRS2"/>
    <property type="match status" value="1"/>
</dbReference>
<dbReference type="Gene3D" id="3.40.50.300">
    <property type="entry name" value="P-loop containing nucleotide triphosphate hydrolases"/>
    <property type="match status" value="1"/>
</dbReference>
<dbReference type="PROSITE" id="PS51198">
    <property type="entry name" value="UVRD_HELICASE_ATP_BIND"/>
    <property type="match status" value="1"/>
</dbReference>
<evidence type="ECO:0000256" key="6">
    <source>
        <dbReference type="PROSITE-ProRule" id="PRU00560"/>
    </source>
</evidence>
<dbReference type="RefSeq" id="WP_130968603.1">
    <property type="nucleotide sequence ID" value="NZ_SIXI01000005.1"/>
</dbReference>
<sequence>MTFSIPPIEDREIAWASELMGLGPNGFAAIDGDDSRLKAIKNLQTCDFEACPGSGKTTLLVAKLAILASRWPYRQSGICVLSHTNAARDEIDHRVSVAASGSSLVRYPHFIGTIHGFVNEFLATPWLRSKGNPVRLIDTDIALKRRFSKLANNWRFALEQRGLDRYALQYDKSDYSGENKGKLARDTPLCHALEAASREGSQEGYFCFDEMFVWANELLDQYPEVAANLRRRFPLVFIDEAQDNSELQSNILHRIFLEGDAPSIRQRFGDSNQAIYAHNGADGATTDGFPSGAPHNLPRSHRFPQGIANVAKGLGIVPQELKGSGPTRSRISREALPPVLFLFDDESVLNVLRHYGNHLISMFDPQELSAGVFTAVAGVHELDDKAALSIPRAMGHYAPTYDPVSAKKESTPRTFGQYLSKSSRDALETSNAQGIVNALASALLRFAELAGATPAWLGGRKSAHRIVLDALEGSSAEGTYRSLLDKTITLRGQFDAAEWQSALPQVTEIGAHLAQATKFPQVAIDFLTGPEALQSSPAEASSSQTILNFYSHPPEMPKVHIRLGSIHSVKGETHTATLVLDSYYYEHHLSKLKPWILGERAGGMKKKAKGKPELESSRLLGRLKLHYVAMTRPSHLLCLAMRRDAFIAAELKQLQTQGWQLVDCNAD</sequence>
<comment type="caution">
    <text evidence="8">The sequence shown here is derived from an EMBL/GenBank/DDBJ whole genome shotgun (WGS) entry which is preliminary data.</text>
</comment>
<dbReference type="SUPFAM" id="SSF52540">
    <property type="entry name" value="P-loop containing nucleoside triphosphate hydrolases"/>
    <property type="match status" value="1"/>
</dbReference>
<evidence type="ECO:0000313" key="8">
    <source>
        <dbReference type="EMBL" id="TBO29308.1"/>
    </source>
</evidence>
<keyword evidence="9" id="KW-1185">Reference proteome</keyword>
<feature type="domain" description="UvrD-like helicase ATP-binding" evidence="7">
    <location>
        <begin position="29"/>
        <end position="310"/>
    </location>
</feature>
<reference evidence="8 9" key="1">
    <citation type="submission" date="2019-02" db="EMBL/GenBank/DDBJ databases">
        <title>Aquabacterium sp. strain KMB7.</title>
        <authorList>
            <person name="Chen W.-M."/>
        </authorList>
    </citation>
    <scope>NUCLEOTIDE SEQUENCE [LARGE SCALE GENOMIC DNA]</scope>
    <source>
        <strain evidence="8 9">KMB7</strain>
    </source>
</reference>
<accession>A0A4V6MTQ6</accession>
<dbReference type="GO" id="GO:0016787">
    <property type="term" value="F:hydrolase activity"/>
    <property type="evidence" value="ECO:0007669"/>
    <property type="project" value="UniProtKB-UniRule"/>
</dbReference>
<dbReference type="GO" id="GO:0043138">
    <property type="term" value="F:3'-5' DNA helicase activity"/>
    <property type="evidence" value="ECO:0007669"/>
    <property type="project" value="TreeGrafter"/>
</dbReference>
<dbReference type="Proteomes" id="UP000292120">
    <property type="component" value="Unassembled WGS sequence"/>
</dbReference>
<dbReference type="InterPro" id="IPR014016">
    <property type="entry name" value="UvrD-like_ATP-bd"/>
</dbReference>
<evidence type="ECO:0000256" key="2">
    <source>
        <dbReference type="ARBA" id="ARBA00022801"/>
    </source>
</evidence>
<keyword evidence="4 6" id="KW-0067">ATP-binding</keyword>
<name>A0A4V6MTQ6_9BURK</name>
<dbReference type="AlphaFoldDB" id="A0A4V6MTQ6"/>
<keyword evidence="3 6" id="KW-0347">Helicase</keyword>
<dbReference type="InterPro" id="IPR000212">
    <property type="entry name" value="DNA_helicase_UvrD/REP"/>
</dbReference>
<dbReference type="GO" id="GO:0003677">
    <property type="term" value="F:DNA binding"/>
    <property type="evidence" value="ECO:0007669"/>
    <property type="project" value="InterPro"/>
</dbReference>
<organism evidence="8 9">
    <name type="scientific">Aquabacterium lacunae</name>
    <dbReference type="NCBI Taxonomy" id="2528630"/>
    <lineage>
        <taxon>Bacteria</taxon>
        <taxon>Pseudomonadati</taxon>
        <taxon>Pseudomonadota</taxon>
        <taxon>Betaproteobacteria</taxon>
        <taxon>Burkholderiales</taxon>
        <taxon>Aquabacterium</taxon>
    </lineage>
</organism>
<evidence type="ECO:0000256" key="1">
    <source>
        <dbReference type="ARBA" id="ARBA00022741"/>
    </source>
</evidence>
<dbReference type="Pfam" id="PF00580">
    <property type="entry name" value="UvrD-helicase"/>
    <property type="match status" value="1"/>
</dbReference>
<gene>
    <name evidence="8" type="ORF">EYS42_12930</name>
</gene>
<dbReference type="EMBL" id="SIXI01000005">
    <property type="protein sequence ID" value="TBO29308.1"/>
    <property type="molecule type" value="Genomic_DNA"/>
</dbReference>
<dbReference type="GO" id="GO:0000725">
    <property type="term" value="P:recombinational repair"/>
    <property type="evidence" value="ECO:0007669"/>
    <property type="project" value="TreeGrafter"/>
</dbReference>
<dbReference type="GO" id="GO:0005524">
    <property type="term" value="F:ATP binding"/>
    <property type="evidence" value="ECO:0007669"/>
    <property type="project" value="UniProtKB-UniRule"/>
</dbReference>
<keyword evidence="2 6" id="KW-0378">Hydrolase</keyword>
<evidence type="ECO:0000256" key="5">
    <source>
        <dbReference type="ARBA" id="ARBA00034923"/>
    </source>
</evidence>
<evidence type="ECO:0000313" key="9">
    <source>
        <dbReference type="Proteomes" id="UP000292120"/>
    </source>
</evidence>
<evidence type="ECO:0000259" key="7">
    <source>
        <dbReference type="PROSITE" id="PS51198"/>
    </source>
</evidence>
<evidence type="ECO:0000256" key="3">
    <source>
        <dbReference type="ARBA" id="ARBA00022806"/>
    </source>
</evidence>